<dbReference type="Gene3D" id="2.60.120.590">
    <property type="entry name" value="Alpha-ketoglutarate-dependent dioxygenase AlkB-like"/>
    <property type="match status" value="1"/>
</dbReference>
<dbReference type="EMBL" id="CAXAMM010042240">
    <property type="protein sequence ID" value="CAK9103811.1"/>
    <property type="molecule type" value="Genomic_DNA"/>
</dbReference>
<dbReference type="InterPro" id="IPR027450">
    <property type="entry name" value="AlkB-like"/>
</dbReference>
<dbReference type="InterPro" id="IPR037151">
    <property type="entry name" value="AlkB-like_sf"/>
</dbReference>
<evidence type="ECO:0000313" key="2">
    <source>
        <dbReference type="EMBL" id="CAK9103672.1"/>
    </source>
</evidence>
<reference evidence="3 4" key="1">
    <citation type="submission" date="2024-02" db="EMBL/GenBank/DDBJ databases">
        <authorList>
            <person name="Chen Y."/>
            <person name="Shah S."/>
            <person name="Dougan E. K."/>
            <person name="Thang M."/>
            <person name="Chan C."/>
        </authorList>
    </citation>
    <scope>NUCLEOTIDE SEQUENCE [LARGE SCALE GENOMIC DNA]</scope>
</reference>
<accession>A0ABP0RX43</accession>
<organism evidence="3 4">
    <name type="scientific">Durusdinium trenchii</name>
    <dbReference type="NCBI Taxonomy" id="1381693"/>
    <lineage>
        <taxon>Eukaryota</taxon>
        <taxon>Sar</taxon>
        <taxon>Alveolata</taxon>
        <taxon>Dinophyceae</taxon>
        <taxon>Suessiales</taxon>
        <taxon>Symbiodiniaceae</taxon>
        <taxon>Durusdinium</taxon>
    </lineage>
</organism>
<proteinExistence type="predicted"/>
<keyword evidence="4" id="KW-1185">Reference proteome</keyword>
<sequence length="330" mass="37786">MVKHSWPQGVTSWEDTVKFAQLLFGRDVNIENYSRRLPFQSDESFLLFAKGACKEPRPFSCLRNLIVAQFEEIKEYEISRRNNDMNPTKSRQMLSKAGKHALWNKNDHNQDHGISAHADLSSTYWHGDPITSFSFGHGGILQVLSQKGGPGTAKMLYQEDGDVLIMAGKFQEEFTHAVPSRKTWANLCAMAGSGFVAMEDWEKKGVEREIALHESRDAQQQNLRFNCTLRWHHAHWQGCCEYEPAKEDAALLQKSEKTVQILWDCLGSIASQSDMFWQLLRSVPLVDARDMHREALLSMERACLSCRNELERALEAVEDMDVQLSRHMKP</sequence>
<name>A0ABP0RX43_9DINO</name>
<evidence type="ECO:0000313" key="4">
    <source>
        <dbReference type="Proteomes" id="UP001642464"/>
    </source>
</evidence>
<gene>
    <name evidence="2" type="ORF">SCF082_LOCUS48417</name>
    <name evidence="3" type="ORF">SCF082_LOCUS48476</name>
</gene>
<protein>
    <recommendedName>
        <fullName evidence="1">Alpha-ketoglutarate-dependent dioxygenase AlkB-like domain-containing protein</fullName>
    </recommendedName>
</protein>
<dbReference type="EMBL" id="CAXAMM010042228">
    <property type="protein sequence ID" value="CAK9103672.1"/>
    <property type="molecule type" value="Genomic_DNA"/>
</dbReference>
<evidence type="ECO:0000313" key="3">
    <source>
        <dbReference type="EMBL" id="CAK9103811.1"/>
    </source>
</evidence>
<dbReference type="SUPFAM" id="SSF51197">
    <property type="entry name" value="Clavaminate synthase-like"/>
    <property type="match status" value="1"/>
</dbReference>
<dbReference type="Pfam" id="PF13532">
    <property type="entry name" value="2OG-FeII_Oxy_2"/>
    <property type="match status" value="1"/>
</dbReference>
<feature type="domain" description="Alpha-ketoglutarate-dependent dioxygenase AlkB-like" evidence="1">
    <location>
        <begin position="111"/>
        <end position="230"/>
    </location>
</feature>
<dbReference type="Proteomes" id="UP001642464">
    <property type="component" value="Unassembled WGS sequence"/>
</dbReference>
<comment type="caution">
    <text evidence="3">The sequence shown here is derived from an EMBL/GenBank/DDBJ whole genome shotgun (WGS) entry which is preliminary data.</text>
</comment>
<evidence type="ECO:0000259" key="1">
    <source>
        <dbReference type="Pfam" id="PF13532"/>
    </source>
</evidence>